<dbReference type="Gene3D" id="3.30.70.260">
    <property type="match status" value="1"/>
</dbReference>
<dbReference type="Pfam" id="PF00389">
    <property type="entry name" value="2-Hacid_dh"/>
    <property type="match status" value="1"/>
</dbReference>
<dbReference type="FunFam" id="3.40.50.720:FF:000021">
    <property type="entry name" value="D-3-phosphoglycerate dehydrogenase"/>
    <property type="match status" value="1"/>
</dbReference>
<comment type="function">
    <text evidence="1">Catalyzes the reversible oxidation of 3-phospho-D-glycerate to 3-phosphonooxypyruvate, the first step of the phosphorylated L-serine biosynthesis pathway. Also catalyzes the reversible oxidation of 2-hydroxyglutarate to 2-oxoglutarate.</text>
</comment>
<organism evidence="12 13">
    <name type="scientific">Halanaerobium salsuginis</name>
    <dbReference type="NCBI Taxonomy" id="29563"/>
    <lineage>
        <taxon>Bacteria</taxon>
        <taxon>Bacillati</taxon>
        <taxon>Bacillota</taxon>
        <taxon>Clostridia</taxon>
        <taxon>Halanaerobiales</taxon>
        <taxon>Halanaerobiaceae</taxon>
        <taxon>Halanaerobium</taxon>
    </lineage>
</organism>
<reference evidence="12 13" key="1">
    <citation type="submission" date="2016-10" db="EMBL/GenBank/DDBJ databases">
        <authorList>
            <person name="de Groot N.N."/>
        </authorList>
    </citation>
    <scope>NUCLEOTIDE SEQUENCE [LARGE SCALE GENOMIC DNA]</scope>
    <source>
        <strain evidence="12 13">ATCC 51327</strain>
    </source>
</reference>
<dbReference type="Proteomes" id="UP000199006">
    <property type="component" value="Unassembled WGS sequence"/>
</dbReference>
<comment type="similarity">
    <text evidence="3 10">Belongs to the D-isomer specific 2-hydroxyacid dehydrogenase family.</text>
</comment>
<dbReference type="InterPro" id="IPR036291">
    <property type="entry name" value="NAD(P)-bd_dom_sf"/>
</dbReference>
<dbReference type="NCBIfam" id="TIGR01327">
    <property type="entry name" value="PGDH"/>
    <property type="match status" value="1"/>
</dbReference>
<evidence type="ECO:0000313" key="13">
    <source>
        <dbReference type="Proteomes" id="UP000199006"/>
    </source>
</evidence>
<dbReference type="PROSITE" id="PS51671">
    <property type="entry name" value="ACT"/>
    <property type="match status" value="1"/>
</dbReference>
<dbReference type="EC" id="1.1.1.95" evidence="10"/>
<dbReference type="GO" id="GO:0004617">
    <property type="term" value="F:phosphoglycerate dehydrogenase activity"/>
    <property type="evidence" value="ECO:0007669"/>
    <property type="project" value="UniProtKB-UniRule"/>
</dbReference>
<dbReference type="InterPro" id="IPR045865">
    <property type="entry name" value="ACT-like_dom_sf"/>
</dbReference>
<evidence type="ECO:0000256" key="2">
    <source>
        <dbReference type="ARBA" id="ARBA00005216"/>
    </source>
</evidence>
<evidence type="ECO:0000256" key="9">
    <source>
        <dbReference type="ARBA" id="ARBA00048731"/>
    </source>
</evidence>
<dbReference type="GO" id="GO:0051287">
    <property type="term" value="F:NAD binding"/>
    <property type="evidence" value="ECO:0007669"/>
    <property type="project" value="UniProtKB-UniRule"/>
</dbReference>
<dbReference type="PANTHER" id="PTHR42789:SF1">
    <property type="entry name" value="D-ISOMER SPECIFIC 2-HYDROXYACID DEHYDROGENASE FAMILY PROTEIN (AFU_ORTHOLOGUE AFUA_6G10090)"/>
    <property type="match status" value="1"/>
</dbReference>
<evidence type="ECO:0000256" key="1">
    <source>
        <dbReference type="ARBA" id="ARBA00003800"/>
    </source>
</evidence>
<dbReference type="InterPro" id="IPR029009">
    <property type="entry name" value="ASB_dom_sf"/>
</dbReference>
<evidence type="ECO:0000256" key="7">
    <source>
        <dbReference type="ARBA" id="ARBA00023299"/>
    </source>
</evidence>
<evidence type="ECO:0000259" key="11">
    <source>
        <dbReference type="PROSITE" id="PS51671"/>
    </source>
</evidence>
<keyword evidence="7 10" id="KW-0718">Serine biosynthesis</keyword>
<evidence type="ECO:0000256" key="4">
    <source>
        <dbReference type="ARBA" id="ARBA00021582"/>
    </source>
</evidence>
<protein>
    <recommendedName>
        <fullName evidence="4 10">D-3-phosphoglycerate dehydrogenase</fullName>
        <ecNumber evidence="10">1.1.1.95</ecNumber>
    </recommendedName>
</protein>
<dbReference type="Gene3D" id="3.40.50.720">
    <property type="entry name" value="NAD(P)-binding Rossmann-like Domain"/>
    <property type="match status" value="2"/>
</dbReference>
<keyword evidence="5 10" id="KW-0560">Oxidoreductase</keyword>
<dbReference type="GO" id="GO:0006564">
    <property type="term" value="P:L-serine biosynthetic process"/>
    <property type="evidence" value="ECO:0007669"/>
    <property type="project" value="UniProtKB-UniRule"/>
</dbReference>
<dbReference type="EMBL" id="FOTI01000033">
    <property type="protein sequence ID" value="SFL81977.1"/>
    <property type="molecule type" value="Genomic_DNA"/>
</dbReference>
<sequence length="534" mass="58726">MYKVLVSDNIAQKGIDILEAAGIEVDFKPGQNREELLNSIGNYDGIIVRSMTILNAEALNKAKNLKVIGRAGTGYDNIDLDTATKNGIFVFNTPTGNTISAVEHTLGMILSLSRNIAQANQALHNDIWDRKKYMGVEVKGKTLGIIGLGRIGSRVAKRAQAFGMKVIANDPYLAPKNAEKINVPLLPFKEVLEKSDYISLHTPLTDETYHILSHKEFAIMKETARVINCARGQNIDTEALAAALEKNKIAGAAIDVHEEEPVKATNNPLLSFEDRVIMTCHLGGTTTEAMDNVSITAAEEVVSVLHSNLPESPLNIPAMDPNEFNRAKPYINLVTKLGNFMAKWKGNERIVNLEVEYGGEVNQYNLKPMTLSFVKSILEPILDDRINLVNAMHVANERGISLKESQIQNEGELKNIIKVVLKTEQGEYSLAGTYLPIGFRVIEINGLRIDLELSGEFIIVSYQDKPGVIGKIGSILGEAEINIAIMQVGRKSFGGDAIMTMQIDSKPSAEIMTKIKQNLDDLDTNVKDLTYLKI</sequence>
<name>A0A1I4KU78_9FIRM</name>
<evidence type="ECO:0000256" key="6">
    <source>
        <dbReference type="ARBA" id="ARBA00023027"/>
    </source>
</evidence>
<dbReference type="FunFam" id="3.30.70.260:FF:000008">
    <property type="entry name" value="D-3-phosphoglycerate dehydrogenase, chloroplastic"/>
    <property type="match status" value="1"/>
</dbReference>
<dbReference type="SUPFAM" id="SSF143548">
    <property type="entry name" value="Serine metabolism enzymes domain"/>
    <property type="match status" value="1"/>
</dbReference>
<dbReference type="AlphaFoldDB" id="A0A1I4KU78"/>
<evidence type="ECO:0000313" key="12">
    <source>
        <dbReference type="EMBL" id="SFL81977.1"/>
    </source>
</evidence>
<comment type="catalytic activity">
    <reaction evidence="8">
        <text>(R)-2-hydroxyglutarate + NAD(+) = 2-oxoglutarate + NADH + H(+)</text>
        <dbReference type="Rhea" id="RHEA:49612"/>
        <dbReference type="ChEBI" id="CHEBI:15378"/>
        <dbReference type="ChEBI" id="CHEBI:15801"/>
        <dbReference type="ChEBI" id="CHEBI:16810"/>
        <dbReference type="ChEBI" id="CHEBI:57540"/>
        <dbReference type="ChEBI" id="CHEBI:57945"/>
        <dbReference type="EC" id="1.1.1.399"/>
    </reaction>
</comment>
<keyword evidence="13" id="KW-1185">Reference proteome</keyword>
<dbReference type="Pfam" id="PF01842">
    <property type="entry name" value="ACT"/>
    <property type="match status" value="1"/>
</dbReference>
<keyword evidence="6 10" id="KW-0520">NAD</keyword>
<dbReference type="InterPro" id="IPR002912">
    <property type="entry name" value="ACT_dom"/>
</dbReference>
<dbReference type="InterPro" id="IPR045626">
    <property type="entry name" value="PGDH_ASB_dom"/>
</dbReference>
<dbReference type="InterPro" id="IPR006236">
    <property type="entry name" value="PGDH"/>
</dbReference>
<dbReference type="OrthoDB" id="9805416at2"/>
<accession>A0A1I4KU78</accession>
<dbReference type="InterPro" id="IPR050857">
    <property type="entry name" value="D-2-hydroxyacid_DH"/>
</dbReference>
<dbReference type="PANTHER" id="PTHR42789">
    <property type="entry name" value="D-ISOMER SPECIFIC 2-HYDROXYACID DEHYDROGENASE FAMILY PROTEIN (AFU_ORTHOLOGUE AFUA_6G10090)"/>
    <property type="match status" value="1"/>
</dbReference>
<dbReference type="SUPFAM" id="SSF55021">
    <property type="entry name" value="ACT-like"/>
    <property type="match status" value="1"/>
</dbReference>
<evidence type="ECO:0000256" key="10">
    <source>
        <dbReference type="RuleBase" id="RU363003"/>
    </source>
</evidence>
<dbReference type="Pfam" id="PF19304">
    <property type="entry name" value="PGDH_inter"/>
    <property type="match status" value="1"/>
</dbReference>
<dbReference type="CDD" id="cd04902">
    <property type="entry name" value="ACT_3PGDH-xct"/>
    <property type="match status" value="1"/>
</dbReference>
<dbReference type="UniPathway" id="UPA00135">
    <property type="reaction ID" value="UER00196"/>
</dbReference>
<dbReference type="SUPFAM" id="SSF52283">
    <property type="entry name" value="Formate/glycerate dehydrogenase catalytic domain-like"/>
    <property type="match status" value="1"/>
</dbReference>
<dbReference type="Pfam" id="PF02826">
    <property type="entry name" value="2-Hacid_dh_C"/>
    <property type="match status" value="1"/>
</dbReference>
<dbReference type="STRING" id="29563.SAMN02983006_02113"/>
<evidence type="ECO:0000256" key="8">
    <source>
        <dbReference type="ARBA" id="ARBA00048126"/>
    </source>
</evidence>
<keyword evidence="10" id="KW-0028">Amino-acid biosynthesis</keyword>
<dbReference type="InterPro" id="IPR006140">
    <property type="entry name" value="D-isomer_DH_NAD-bd"/>
</dbReference>
<gene>
    <name evidence="12" type="ORF">SAMN02983006_02113</name>
</gene>
<dbReference type="CDD" id="cd12173">
    <property type="entry name" value="PGDH_4"/>
    <property type="match status" value="1"/>
</dbReference>
<dbReference type="InterPro" id="IPR006139">
    <property type="entry name" value="D-isomer_2_OHA_DH_cat_dom"/>
</dbReference>
<proteinExistence type="inferred from homology"/>
<evidence type="ECO:0000256" key="3">
    <source>
        <dbReference type="ARBA" id="ARBA00005854"/>
    </source>
</evidence>
<comment type="catalytic activity">
    <reaction evidence="9 10">
        <text>(2R)-3-phosphoglycerate + NAD(+) = 3-phosphooxypyruvate + NADH + H(+)</text>
        <dbReference type="Rhea" id="RHEA:12641"/>
        <dbReference type="ChEBI" id="CHEBI:15378"/>
        <dbReference type="ChEBI" id="CHEBI:18110"/>
        <dbReference type="ChEBI" id="CHEBI:57540"/>
        <dbReference type="ChEBI" id="CHEBI:57945"/>
        <dbReference type="ChEBI" id="CHEBI:58272"/>
        <dbReference type="EC" id="1.1.1.95"/>
    </reaction>
</comment>
<feature type="domain" description="ACT" evidence="11">
    <location>
        <begin position="457"/>
        <end position="534"/>
    </location>
</feature>
<dbReference type="Gene3D" id="3.30.1330.90">
    <property type="entry name" value="D-3-phosphoglycerate dehydrogenase, domain 3"/>
    <property type="match status" value="1"/>
</dbReference>
<comment type="pathway">
    <text evidence="2 10">Amino-acid biosynthesis; L-serine biosynthesis; L-serine from 3-phospho-D-glycerate: step 1/3.</text>
</comment>
<dbReference type="SUPFAM" id="SSF51735">
    <property type="entry name" value="NAD(P)-binding Rossmann-fold domains"/>
    <property type="match status" value="1"/>
</dbReference>
<evidence type="ECO:0000256" key="5">
    <source>
        <dbReference type="ARBA" id="ARBA00023002"/>
    </source>
</evidence>